<name>A0AAE3M1Z5_9BACT</name>
<feature type="chain" id="PRO_5042072044" description="FMN-binding domain-containing protein" evidence="1">
    <location>
        <begin position="21"/>
        <end position="287"/>
    </location>
</feature>
<dbReference type="AlphaFoldDB" id="A0AAE3M1Z5"/>
<dbReference type="EMBL" id="JAPDPJ010000002">
    <property type="protein sequence ID" value="MCW3785330.1"/>
    <property type="molecule type" value="Genomic_DNA"/>
</dbReference>
<keyword evidence="3" id="KW-1185">Reference proteome</keyword>
<organism evidence="2 3">
    <name type="scientific">Plebeiibacterium sediminum</name>
    <dbReference type="NCBI Taxonomy" id="2992112"/>
    <lineage>
        <taxon>Bacteria</taxon>
        <taxon>Pseudomonadati</taxon>
        <taxon>Bacteroidota</taxon>
        <taxon>Bacteroidia</taxon>
        <taxon>Marinilabiliales</taxon>
        <taxon>Marinilabiliaceae</taxon>
        <taxon>Plebeiibacterium</taxon>
    </lineage>
</organism>
<feature type="signal peptide" evidence="1">
    <location>
        <begin position="1"/>
        <end position="20"/>
    </location>
</feature>
<reference evidence="2" key="1">
    <citation type="submission" date="2022-10" db="EMBL/GenBank/DDBJ databases">
        <authorList>
            <person name="Yu W.X."/>
        </authorList>
    </citation>
    <scope>NUCLEOTIDE SEQUENCE</scope>
    <source>
        <strain evidence="2">AAT</strain>
    </source>
</reference>
<protein>
    <recommendedName>
        <fullName evidence="4">FMN-binding domain-containing protein</fullName>
    </recommendedName>
</protein>
<gene>
    <name evidence="2" type="ORF">OM075_02570</name>
</gene>
<evidence type="ECO:0000256" key="1">
    <source>
        <dbReference type="SAM" id="SignalP"/>
    </source>
</evidence>
<keyword evidence="1" id="KW-0732">Signal</keyword>
<evidence type="ECO:0000313" key="3">
    <source>
        <dbReference type="Proteomes" id="UP001209229"/>
    </source>
</evidence>
<comment type="caution">
    <text evidence="2">The sequence shown here is derived from an EMBL/GenBank/DDBJ whole genome shotgun (WGS) entry which is preliminary data.</text>
</comment>
<sequence>MKIKYLYIAIALLVSMQATSENTIKEVAMNDTSFSGKLFASYDNTGIPEYYFSDYKCNKGNAKANRGINIRIFWDIWGNFIKVGIPDGSDLTKIDNSKFCDKDYERLHQLLINPHAGIQFYKLDEYTPAESENQYYAVDAISGATVVDASYDCIRGAVKTCYDLYKLVNGNITSFIKSNTQKLMLQNNMDENLIKLTSFIIKEEKVTSSHFNLITSEFKMNNPIAYLSSTIELARLSNYSDKSFNYWLETYFSISTDSIEKTIIYNYLIQNNHKTKSIKNYLISRKI</sequence>
<evidence type="ECO:0008006" key="4">
    <source>
        <dbReference type="Google" id="ProtNLM"/>
    </source>
</evidence>
<proteinExistence type="predicted"/>
<dbReference type="Proteomes" id="UP001209229">
    <property type="component" value="Unassembled WGS sequence"/>
</dbReference>
<accession>A0AAE3M1Z5</accession>
<evidence type="ECO:0000313" key="2">
    <source>
        <dbReference type="EMBL" id="MCW3785330.1"/>
    </source>
</evidence>
<dbReference type="RefSeq" id="WP_301188902.1">
    <property type="nucleotide sequence ID" value="NZ_JAPDPJ010000002.1"/>
</dbReference>